<organism evidence="1 2">
    <name type="scientific">Avena sativa</name>
    <name type="common">Oat</name>
    <dbReference type="NCBI Taxonomy" id="4498"/>
    <lineage>
        <taxon>Eukaryota</taxon>
        <taxon>Viridiplantae</taxon>
        <taxon>Streptophyta</taxon>
        <taxon>Embryophyta</taxon>
        <taxon>Tracheophyta</taxon>
        <taxon>Spermatophyta</taxon>
        <taxon>Magnoliopsida</taxon>
        <taxon>Liliopsida</taxon>
        <taxon>Poales</taxon>
        <taxon>Poaceae</taxon>
        <taxon>BOP clade</taxon>
        <taxon>Pooideae</taxon>
        <taxon>Poodae</taxon>
        <taxon>Poeae</taxon>
        <taxon>Poeae Chloroplast Group 1 (Aveneae type)</taxon>
        <taxon>Aveninae</taxon>
        <taxon>Avena</taxon>
    </lineage>
</organism>
<proteinExistence type="predicted"/>
<name>A0ACD5TA99_AVESA</name>
<evidence type="ECO:0000313" key="2">
    <source>
        <dbReference type="Proteomes" id="UP001732700"/>
    </source>
</evidence>
<dbReference type="EnsemblPlants" id="AVESA.00010b.r2.1AG0018610.1">
    <property type="protein sequence ID" value="AVESA.00010b.r2.1AG0018610.1.CDS"/>
    <property type="gene ID" value="AVESA.00010b.r2.1AG0018610"/>
</dbReference>
<sequence>MNCYGFQKTSSSIAPGYVISPLSRVNSKKLYITLRIFKEKSSGDWHVHFGVNGDPEPVGYFPKTLIPGLIDKPLEISFGGFASHLKPLPSPPMGSGYASISGNAASFTNLKLIDAEGNEHIVNVDLPSNVDGKGCYTPSKIESAQFYYGGPGCTD</sequence>
<protein>
    <submittedName>
        <fullName evidence="1">Uncharacterized protein</fullName>
    </submittedName>
</protein>
<reference evidence="1" key="1">
    <citation type="submission" date="2021-05" db="EMBL/GenBank/DDBJ databases">
        <authorList>
            <person name="Scholz U."/>
            <person name="Mascher M."/>
            <person name="Fiebig A."/>
        </authorList>
    </citation>
    <scope>NUCLEOTIDE SEQUENCE [LARGE SCALE GENOMIC DNA]</scope>
</reference>
<evidence type="ECO:0000313" key="1">
    <source>
        <dbReference type="EnsemblPlants" id="AVESA.00010b.r2.1AG0018610.1.CDS"/>
    </source>
</evidence>
<reference evidence="1" key="2">
    <citation type="submission" date="2025-09" db="UniProtKB">
        <authorList>
            <consortium name="EnsemblPlants"/>
        </authorList>
    </citation>
    <scope>IDENTIFICATION</scope>
</reference>
<keyword evidence="2" id="KW-1185">Reference proteome</keyword>
<dbReference type="Proteomes" id="UP001732700">
    <property type="component" value="Chromosome 1A"/>
</dbReference>
<accession>A0ACD5TA99</accession>